<dbReference type="Proteomes" id="UP000265520">
    <property type="component" value="Unassembled WGS sequence"/>
</dbReference>
<evidence type="ECO:0000313" key="2">
    <source>
        <dbReference type="Proteomes" id="UP000265520"/>
    </source>
</evidence>
<protein>
    <submittedName>
        <fullName evidence="1">Uncharacterized protein</fullName>
    </submittedName>
</protein>
<keyword evidence="2" id="KW-1185">Reference proteome</keyword>
<proteinExistence type="predicted"/>
<dbReference type="AlphaFoldDB" id="A0A392QQX4"/>
<name>A0A392QQX4_9FABA</name>
<sequence>MGIPEPHGETRTPLGMGLRFYLSYPLRIETNLGKPELYGFGFGKGKIRPSPAPLPCLRSAQLASA</sequence>
<dbReference type="EMBL" id="LXQA010150252">
    <property type="protein sequence ID" value="MCI25926.1"/>
    <property type="molecule type" value="Genomic_DNA"/>
</dbReference>
<comment type="caution">
    <text evidence="1">The sequence shown here is derived from an EMBL/GenBank/DDBJ whole genome shotgun (WGS) entry which is preliminary data.</text>
</comment>
<organism evidence="1 2">
    <name type="scientific">Trifolium medium</name>
    <dbReference type="NCBI Taxonomy" id="97028"/>
    <lineage>
        <taxon>Eukaryota</taxon>
        <taxon>Viridiplantae</taxon>
        <taxon>Streptophyta</taxon>
        <taxon>Embryophyta</taxon>
        <taxon>Tracheophyta</taxon>
        <taxon>Spermatophyta</taxon>
        <taxon>Magnoliopsida</taxon>
        <taxon>eudicotyledons</taxon>
        <taxon>Gunneridae</taxon>
        <taxon>Pentapetalae</taxon>
        <taxon>rosids</taxon>
        <taxon>fabids</taxon>
        <taxon>Fabales</taxon>
        <taxon>Fabaceae</taxon>
        <taxon>Papilionoideae</taxon>
        <taxon>50 kb inversion clade</taxon>
        <taxon>NPAAA clade</taxon>
        <taxon>Hologalegina</taxon>
        <taxon>IRL clade</taxon>
        <taxon>Trifolieae</taxon>
        <taxon>Trifolium</taxon>
    </lineage>
</organism>
<accession>A0A392QQX4</accession>
<reference evidence="1 2" key="1">
    <citation type="journal article" date="2018" name="Front. Plant Sci.">
        <title>Red Clover (Trifolium pratense) and Zigzag Clover (T. medium) - A Picture of Genomic Similarities and Differences.</title>
        <authorList>
            <person name="Dluhosova J."/>
            <person name="Istvanek J."/>
            <person name="Nedelnik J."/>
            <person name="Repkova J."/>
        </authorList>
    </citation>
    <scope>NUCLEOTIDE SEQUENCE [LARGE SCALE GENOMIC DNA]</scope>
    <source>
        <strain evidence="2">cv. 10/8</strain>
        <tissue evidence="1">Leaf</tissue>
    </source>
</reference>
<evidence type="ECO:0000313" key="1">
    <source>
        <dbReference type="EMBL" id="MCI25926.1"/>
    </source>
</evidence>